<sequence>MMTTQTELDLARPFTKSSYSNGGDNCVEVAVTHDGLVALRHSRHPEQPPQIYTPDEWIAFLAGAKDGEFDL</sequence>
<proteinExistence type="predicted"/>
<evidence type="ECO:0000313" key="2">
    <source>
        <dbReference type="EMBL" id="MBC6451321.1"/>
    </source>
</evidence>
<dbReference type="Proteomes" id="UP000734823">
    <property type="component" value="Unassembled WGS sequence"/>
</dbReference>
<name>A0ABR7LF17_9PSEU</name>
<evidence type="ECO:0000313" key="3">
    <source>
        <dbReference type="Proteomes" id="UP000734823"/>
    </source>
</evidence>
<keyword evidence="3" id="KW-1185">Reference proteome</keyword>
<dbReference type="EMBL" id="JABVED010000027">
    <property type="protein sequence ID" value="MBC6451321.1"/>
    <property type="molecule type" value="Genomic_DNA"/>
</dbReference>
<evidence type="ECO:0000259" key="1">
    <source>
        <dbReference type="Pfam" id="PF04149"/>
    </source>
</evidence>
<reference evidence="2 3" key="1">
    <citation type="submission" date="2020-06" db="EMBL/GenBank/DDBJ databases">
        <title>Actinokineospora xiongansis sp. nov., isolated from soil of Baiyangdian.</title>
        <authorList>
            <person name="Zhang X."/>
        </authorList>
    </citation>
    <scope>NUCLEOTIDE SEQUENCE [LARGE SCALE GENOMIC DNA]</scope>
    <source>
        <strain evidence="2 3">HBU206404</strain>
    </source>
</reference>
<accession>A0ABR7LF17</accession>
<organism evidence="2 3">
    <name type="scientific">Actinokineospora xionganensis</name>
    <dbReference type="NCBI Taxonomy" id="2684470"/>
    <lineage>
        <taxon>Bacteria</taxon>
        <taxon>Bacillati</taxon>
        <taxon>Actinomycetota</taxon>
        <taxon>Actinomycetes</taxon>
        <taxon>Pseudonocardiales</taxon>
        <taxon>Pseudonocardiaceae</taxon>
        <taxon>Actinokineospora</taxon>
    </lineage>
</organism>
<gene>
    <name evidence="2" type="ORF">GPZ80_29590</name>
</gene>
<protein>
    <submittedName>
        <fullName evidence="2">DUF397 domain-containing protein</fullName>
    </submittedName>
</protein>
<dbReference type="Pfam" id="PF04149">
    <property type="entry name" value="DUF397"/>
    <property type="match status" value="1"/>
</dbReference>
<feature type="domain" description="DUF397" evidence="1">
    <location>
        <begin position="15"/>
        <end position="65"/>
    </location>
</feature>
<comment type="caution">
    <text evidence="2">The sequence shown here is derived from an EMBL/GenBank/DDBJ whole genome shotgun (WGS) entry which is preliminary data.</text>
</comment>
<dbReference type="InterPro" id="IPR007278">
    <property type="entry name" value="DUF397"/>
</dbReference>